<evidence type="ECO:0008006" key="3">
    <source>
        <dbReference type="Google" id="ProtNLM"/>
    </source>
</evidence>
<sequence length="232" mass="25713">MGHSIISMELVAMLIAQLPNLELIRIRNPFIYEAGFGPFLAESLPALNVSSLPFLKTLGISVFTPSILELATNLEVLNIQSCSIPRPVPPMPNLKVVRIANRALTEEHLQNLLSSCTGNLRVFVYLAAIDTLDTRGYRRSSDRFRLGGAVSHLYPRRHSLQSLHLDLRAENVAQIRDIGDVRPESRLKSFTTLENLLLSTNVVPFPSGQMAPSLDSLGERLPPVHRIASRCT</sequence>
<dbReference type="Proteomes" id="UP000738349">
    <property type="component" value="Unassembled WGS sequence"/>
</dbReference>
<reference evidence="1" key="1">
    <citation type="journal article" date="2021" name="Nat. Commun.">
        <title>Genetic determinants of endophytism in the Arabidopsis root mycobiome.</title>
        <authorList>
            <person name="Mesny F."/>
            <person name="Miyauchi S."/>
            <person name="Thiergart T."/>
            <person name="Pickel B."/>
            <person name="Atanasova L."/>
            <person name="Karlsson M."/>
            <person name="Huettel B."/>
            <person name="Barry K.W."/>
            <person name="Haridas S."/>
            <person name="Chen C."/>
            <person name="Bauer D."/>
            <person name="Andreopoulos W."/>
            <person name="Pangilinan J."/>
            <person name="LaButti K."/>
            <person name="Riley R."/>
            <person name="Lipzen A."/>
            <person name="Clum A."/>
            <person name="Drula E."/>
            <person name="Henrissat B."/>
            <person name="Kohler A."/>
            <person name="Grigoriev I.V."/>
            <person name="Martin F.M."/>
            <person name="Hacquard S."/>
        </authorList>
    </citation>
    <scope>NUCLEOTIDE SEQUENCE</scope>
    <source>
        <strain evidence="1">MPI-CAGE-AT-0147</strain>
    </source>
</reference>
<organism evidence="1 2">
    <name type="scientific">Dactylonectria macrodidyma</name>
    <dbReference type="NCBI Taxonomy" id="307937"/>
    <lineage>
        <taxon>Eukaryota</taxon>
        <taxon>Fungi</taxon>
        <taxon>Dikarya</taxon>
        <taxon>Ascomycota</taxon>
        <taxon>Pezizomycotina</taxon>
        <taxon>Sordariomycetes</taxon>
        <taxon>Hypocreomycetidae</taxon>
        <taxon>Hypocreales</taxon>
        <taxon>Nectriaceae</taxon>
        <taxon>Dactylonectria</taxon>
    </lineage>
</organism>
<dbReference type="EMBL" id="JAGMUV010000015">
    <property type="protein sequence ID" value="KAH7133585.1"/>
    <property type="molecule type" value="Genomic_DNA"/>
</dbReference>
<protein>
    <recommendedName>
        <fullName evidence="3">F-box domain-containing protein</fullName>
    </recommendedName>
</protein>
<evidence type="ECO:0000313" key="1">
    <source>
        <dbReference type="EMBL" id="KAH7133585.1"/>
    </source>
</evidence>
<dbReference type="SUPFAM" id="SSF52047">
    <property type="entry name" value="RNI-like"/>
    <property type="match status" value="1"/>
</dbReference>
<dbReference type="Gene3D" id="3.80.10.10">
    <property type="entry name" value="Ribonuclease Inhibitor"/>
    <property type="match status" value="1"/>
</dbReference>
<accession>A0A9P9E910</accession>
<dbReference type="OrthoDB" id="2520703at2759"/>
<evidence type="ECO:0000313" key="2">
    <source>
        <dbReference type="Proteomes" id="UP000738349"/>
    </source>
</evidence>
<dbReference type="AlphaFoldDB" id="A0A9P9E910"/>
<dbReference type="InterPro" id="IPR032675">
    <property type="entry name" value="LRR_dom_sf"/>
</dbReference>
<comment type="caution">
    <text evidence="1">The sequence shown here is derived from an EMBL/GenBank/DDBJ whole genome shotgun (WGS) entry which is preliminary data.</text>
</comment>
<name>A0A9P9E910_9HYPO</name>
<proteinExistence type="predicted"/>
<gene>
    <name evidence="1" type="ORF">EDB81DRAFT_804636</name>
</gene>
<keyword evidence="2" id="KW-1185">Reference proteome</keyword>